<protein>
    <recommendedName>
        <fullName evidence="1">Protein Smg homolog</fullName>
    </recommendedName>
</protein>
<dbReference type="OrthoDB" id="5297467at2"/>
<comment type="similarity">
    <text evidence="1">Belongs to the Smg family.</text>
</comment>
<dbReference type="Proteomes" id="UP000244173">
    <property type="component" value="Chromosome"/>
</dbReference>
<proteinExistence type="inferred from homology"/>
<dbReference type="STRING" id="1122240.GCA_000620105_01306"/>
<keyword evidence="3" id="KW-1185">Reference proteome</keyword>
<dbReference type="InterPro" id="IPR007456">
    <property type="entry name" value="Smg"/>
</dbReference>
<sequence>MLDIIAFLVQEYRDFAACPEPEHLAQKLSAVGFEDEEIDDALDWLAELAADDASPIVFAESTATRMFSASECEHLPVDTQGFIHFLDTAGALTNLQREQLIDRLMALPSDDLDLDAVRLATLAVLWRHAADIDILVADELMVAIDGQPPLQ</sequence>
<dbReference type="RefSeq" id="WP_028498668.1">
    <property type="nucleotide sequence ID" value="NZ_CALFSO010000120.1"/>
</dbReference>
<dbReference type="KEGG" id="maer:DAI18_06305"/>
<dbReference type="Pfam" id="PF04361">
    <property type="entry name" value="DUF494"/>
    <property type="match status" value="1"/>
</dbReference>
<organism evidence="2 3">
    <name type="scientific">Microvirgula aerodenitrificans</name>
    <dbReference type="NCBI Taxonomy" id="57480"/>
    <lineage>
        <taxon>Bacteria</taxon>
        <taxon>Pseudomonadati</taxon>
        <taxon>Pseudomonadota</taxon>
        <taxon>Betaproteobacteria</taxon>
        <taxon>Neisseriales</taxon>
        <taxon>Aquaspirillaceae</taxon>
        <taxon>Microvirgula</taxon>
    </lineage>
</organism>
<dbReference type="PANTHER" id="PTHR38692">
    <property type="entry name" value="PROTEIN SMG"/>
    <property type="match status" value="1"/>
</dbReference>
<dbReference type="PANTHER" id="PTHR38692:SF1">
    <property type="entry name" value="PROTEIN SMG"/>
    <property type="match status" value="1"/>
</dbReference>
<dbReference type="EMBL" id="CP028519">
    <property type="protein sequence ID" value="AVY93701.1"/>
    <property type="molecule type" value="Genomic_DNA"/>
</dbReference>
<gene>
    <name evidence="1" type="primary">smg</name>
    <name evidence="2" type="ORF">DAI18_06305</name>
</gene>
<name>A0A2S0P8N7_9NEIS</name>
<accession>A0A2S0P8N7</accession>
<dbReference type="AlphaFoldDB" id="A0A2S0P8N7"/>
<reference evidence="2 3" key="1">
    <citation type="submission" date="2018-04" db="EMBL/GenBank/DDBJ databases">
        <title>Denitrifier Microvirgula.</title>
        <authorList>
            <person name="Anderson E."/>
            <person name="Jang J."/>
            <person name="Ishii S."/>
        </authorList>
    </citation>
    <scope>NUCLEOTIDE SEQUENCE [LARGE SCALE GENOMIC DNA]</scope>
    <source>
        <strain evidence="2 3">BE2.4</strain>
    </source>
</reference>
<evidence type="ECO:0000313" key="3">
    <source>
        <dbReference type="Proteomes" id="UP000244173"/>
    </source>
</evidence>
<evidence type="ECO:0000313" key="2">
    <source>
        <dbReference type="EMBL" id="AVY93701.1"/>
    </source>
</evidence>
<dbReference type="HAMAP" id="MF_00598">
    <property type="entry name" value="Smg"/>
    <property type="match status" value="1"/>
</dbReference>
<evidence type="ECO:0000256" key="1">
    <source>
        <dbReference type="HAMAP-Rule" id="MF_00598"/>
    </source>
</evidence>